<feature type="non-terminal residue" evidence="1">
    <location>
        <position position="91"/>
    </location>
</feature>
<evidence type="ECO:0000313" key="1">
    <source>
        <dbReference type="EMBL" id="NMU81881.1"/>
    </source>
</evidence>
<accession>A0A7Y0SEF0</accession>
<dbReference type="InterPro" id="IPR027417">
    <property type="entry name" value="P-loop_NTPase"/>
</dbReference>
<dbReference type="Proteomes" id="UP000518904">
    <property type="component" value="Unassembled WGS sequence"/>
</dbReference>
<reference evidence="1 2" key="1">
    <citation type="submission" date="2020-04" db="EMBL/GenBank/DDBJ databases">
        <title>Whole-genome sequencing of Vibrio spp. from China reveals different genetic environments of blaCTX-M-14 among diverse lineages.</title>
        <authorList>
            <person name="Zheng Z."/>
            <person name="Ye L."/>
            <person name="Chen S."/>
        </authorList>
    </citation>
    <scope>NUCLEOTIDE SEQUENCE [LARGE SCALE GENOMIC DNA]</scope>
    <source>
        <strain evidence="1 2">Vb0551</strain>
    </source>
</reference>
<proteinExistence type="predicted"/>
<name>A0A7Y0SEF0_VIBPH</name>
<organism evidence="1 2">
    <name type="scientific">Vibrio parahaemolyticus</name>
    <dbReference type="NCBI Taxonomy" id="670"/>
    <lineage>
        <taxon>Bacteria</taxon>
        <taxon>Pseudomonadati</taxon>
        <taxon>Pseudomonadota</taxon>
        <taxon>Gammaproteobacteria</taxon>
        <taxon>Vibrionales</taxon>
        <taxon>Vibrionaceae</taxon>
        <taxon>Vibrio</taxon>
    </lineage>
</organism>
<protein>
    <submittedName>
        <fullName evidence="1">Conjugal transfer protein TrbE</fullName>
    </submittedName>
</protein>
<dbReference type="Gene3D" id="3.40.50.300">
    <property type="entry name" value="P-loop containing nucleotide triphosphate hydrolases"/>
    <property type="match status" value="1"/>
</dbReference>
<dbReference type="AlphaFoldDB" id="A0A7Y0SEF0"/>
<feature type="non-terminal residue" evidence="1">
    <location>
        <position position="1"/>
    </location>
</feature>
<sequence length="91" mass="10369">WLKELRKLNCLVLLATQALNEAIKSGILDVLMESCPTQIFLPNPKAGQFAKTYHQFGLNDKQIDLLKNAVRKRDYYVHQPTGSRLVDLSLD</sequence>
<dbReference type="SUPFAM" id="SSF52540">
    <property type="entry name" value="P-loop containing nucleoside triphosphate hydrolases"/>
    <property type="match status" value="1"/>
</dbReference>
<dbReference type="EMBL" id="JABCLB010000360">
    <property type="protein sequence ID" value="NMU81881.1"/>
    <property type="molecule type" value="Genomic_DNA"/>
</dbReference>
<gene>
    <name evidence="1" type="ORF">HKB16_03215</name>
</gene>
<comment type="caution">
    <text evidence="1">The sequence shown here is derived from an EMBL/GenBank/DDBJ whole genome shotgun (WGS) entry which is preliminary data.</text>
</comment>
<evidence type="ECO:0000313" key="2">
    <source>
        <dbReference type="Proteomes" id="UP000518904"/>
    </source>
</evidence>